<organism evidence="2 3">
    <name type="scientific">Vibrio maritimus</name>
    <dbReference type="NCBI Taxonomy" id="990268"/>
    <lineage>
        <taxon>Bacteria</taxon>
        <taxon>Pseudomonadati</taxon>
        <taxon>Pseudomonadota</taxon>
        <taxon>Gammaproteobacteria</taxon>
        <taxon>Vibrionales</taxon>
        <taxon>Vibrionaceae</taxon>
        <taxon>Vibrio</taxon>
    </lineage>
</organism>
<dbReference type="InterPro" id="IPR002912">
    <property type="entry name" value="ACT_dom"/>
</dbReference>
<gene>
    <name evidence="2" type="ORF">JCM19240_639</name>
</gene>
<dbReference type="InterPro" id="IPR045865">
    <property type="entry name" value="ACT-like_dom_sf"/>
</dbReference>
<evidence type="ECO:0000313" key="2">
    <source>
        <dbReference type="EMBL" id="GAL38110.1"/>
    </source>
</evidence>
<dbReference type="GO" id="GO:0008893">
    <property type="term" value="F:guanosine-3',5'-bis(diphosphate) 3'-diphosphatase activity"/>
    <property type="evidence" value="ECO:0007669"/>
    <property type="project" value="UniProtKB-EC"/>
</dbReference>
<reference evidence="2 3" key="1">
    <citation type="submission" date="2014-09" db="EMBL/GenBank/DDBJ databases">
        <title>Vibrio maritimus JCM 19240. (C210) whole genome shotgun sequence.</title>
        <authorList>
            <person name="Sawabe T."/>
            <person name="Meirelles P."/>
            <person name="Nakanishi M."/>
            <person name="Sayaka M."/>
            <person name="Hattori M."/>
            <person name="Ohkuma M."/>
        </authorList>
    </citation>
    <scope>NUCLEOTIDE SEQUENCE [LARGE SCALE GENOMIC DNA]</scope>
    <source>
        <strain evidence="2 3">JCM 19240</strain>
    </source>
</reference>
<keyword evidence="2" id="KW-0808">Transferase</keyword>
<sequence length="195" mass="21701">MLTDLKLDSVDDLLADIGLGELMSIVIARRLLGDTDELTQTSSVPTTGKKLPIRGAEGILLTFANCCHPIPDDHIIAHVSPGRGLVVHRETCPNVRGHQKEPDKYMAVEWSDDFEQEFTAELKVDLQNHQGALAELTNVIAKTGSNIHGISTEERDGRLYTVTVLLTTKDRVHLAGIMKRIRVMPHALRVRRRKN</sequence>
<keyword evidence="2" id="KW-0418">Kinase</keyword>
<dbReference type="FunFam" id="3.30.70.260:FF:000006">
    <property type="entry name" value="(P)ppGpp synthase/hydrolase SpoT"/>
    <property type="match status" value="1"/>
</dbReference>
<comment type="caution">
    <text evidence="2">The sequence shown here is derived from an EMBL/GenBank/DDBJ whole genome shotgun (WGS) entry which is preliminary data.</text>
</comment>
<protein>
    <submittedName>
        <fullName evidence="2">GTP pyrophosphokinase (P)ppGpp synthetase II</fullName>
        <ecNumber evidence="2">2.7.6.5</ecNumber>
        <ecNumber evidence="2">3.1.7.2</ecNumber>
    </submittedName>
</protein>
<dbReference type="AlphaFoldDB" id="A0A090TDW0"/>
<evidence type="ECO:0000259" key="1">
    <source>
        <dbReference type="PROSITE" id="PS51671"/>
    </source>
</evidence>
<dbReference type="Proteomes" id="UP000029224">
    <property type="component" value="Unassembled WGS sequence"/>
</dbReference>
<feature type="domain" description="ACT" evidence="1">
    <location>
        <begin position="121"/>
        <end position="195"/>
    </location>
</feature>
<accession>A0A090TDW0</accession>
<keyword evidence="3" id="KW-1185">Reference proteome</keyword>
<dbReference type="CDD" id="cd04876">
    <property type="entry name" value="ACT_RelA-SpoT"/>
    <property type="match status" value="1"/>
</dbReference>
<dbReference type="Pfam" id="PF13291">
    <property type="entry name" value="ACT_4"/>
    <property type="match status" value="1"/>
</dbReference>
<reference evidence="2 3" key="2">
    <citation type="submission" date="2014-09" db="EMBL/GenBank/DDBJ databases">
        <authorList>
            <consortium name="NBRP consortium"/>
            <person name="Sawabe T."/>
            <person name="Meirelles P."/>
            <person name="Nakanishi M."/>
            <person name="Sayaka M."/>
            <person name="Hattori M."/>
            <person name="Ohkuma M."/>
        </authorList>
    </citation>
    <scope>NUCLEOTIDE SEQUENCE [LARGE SCALE GENOMIC DNA]</scope>
    <source>
        <strain evidence="2 3">JCM 19240</strain>
    </source>
</reference>
<keyword evidence="2" id="KW-0378">Hydrolase</keyword>
<dbReference type="EMBL" id="BBMT01000027">
    <property type="protein sequence ID" value="GAL38110.1"/>
    <property type="molecule type" value="Genomic_DNA"/>
</dbReference>
<dbReference type="PROSITE" id="PS51671">
    <property type="entry name" value="ACT"/>
    <property type="match status" value="1"/>
</dbReference>
<dbReference type="GO" id="GO:0008728">
    <property type="term" value="F:GTP diphosphokinase activity"/>
    <property type="evidence" value="ECO:0007669"/>
    <property type="project" value="UniProtKB-EC"/>
</dbReference>
<dbReference type="GO" id="GO:0016301">
    <property type="term" value="F:kinase activity"/>
    <property type="evidence" value="ECO:0007669"/>
    <property type="project" value="UniProtKB-KW"/>
</dbReference>
<proteinExistence type="predicted"/>
<dbReference type="SUPFAM" id="SSF55021">
    <property type="entry name" value="ACT-like"/>
    <property type="match status" value="1"/>
</dbReference>
<dbReference type="EC" id="2.7.6.5" evidence="2"/>
<dbReference type="EC" id="3.1.7.2" evidence="2"/>
<dbReference type="Gene3D" id="3.30.70.260">
    <property type="match status" value="1"/>
</dbReference>
<evidence type="ECO:0000313" key="3">
    <source>
        <dbReference type="Proteomes" id="UP000029224"/>
    </source>
</evidence>
<name>A0A090TDW0_9VIBR</name>